<name>A0AAD3DJG1_9CHLO</name>
<feature type="compositionally biased region" description="Low complexity" evidence="1">
    <location>
        <begin position="115"/>
        <end position="133"/>
    </location>
</feature>
<feature type="compositionally biased region" description="Low complexity" evidence="1">
    <location>
        <begin position="145"/>
        <end position="155"/>
    </location>
</feature>
<dbReference type="Proteomes" id="UP001054857">
    <property type="component" value="Unassembled WGS sequence"/>
</dbReference>
<organism evidence="2 3">
    <name type="scientific">Astrephomene gubernaculifera</name>
    <dbReference type="NCBI Taxonomy" id="47775"/>
    <lineage>
        <taxon>Eukaryota</taxon>
        <taxon>Viridiplantae</taxon>
        <taxon>Chlorophyta</taxon>
        <taxon>core chlorophytes</taxon>
        <taxon>Chlorophyceae</taxon>
        <taxon>CS clade</taxon>
        <taxon>Chlamydomonadales</taxon>
        <taxon>Astrephomenaceae</taxon>
        <taxon>Astrephomene</taxon>
    </lineage>
</organism>
<evidence type="ECO:0000313" key="3">
    <source>
        <dbReference type="Proteomes" id="UP001054857"/>
    </source>
</evidence>
<feature type="compositionally biased region" description="Pro residues" evidence="1">
    <location>
        <begin position="245"/>
        <end position="275"/>
    </location>
</feature>
<dbReference type="AlphaFoldDB" id="A0AAD3DJG1"/>
<feature type="compositionally biased region" description="Low complexity" evidence="1">
    <location>
        <begin position="97"/>
        <end position="108"/>
    </location>
</feature>
<feature type="compositionally biased region" description="Low complexity" evidence="1">
    <location>
        <begin position="176"/>
        <end position="186"/>
    </location>
</feature>
<keyword evidence="3" id="KW-1185">Reference proteome</keyword>
<feature type="compositionally biased region" description="Pro residues" evidence="1">
    <location>
        <begin position="221"/>
        <end position="235"/>
    </location>
</feature>
<proteinExistence type="predicted"/>
<feature type="region of interest" description="Disordered" evidence="1">
    <location>
        <begin position="74"/>
        <end position="276"/>
    </location>
</feature>
<reference evidence="2 3" key="1">
    <citation type="journal article" date="2021" name="Sci. Rep.">
        <title>Genome sequencing of the multicellular alga Astrephomene provides insights into convergent evolution of germ-soma differentiation.</title>
        <authorList>
            <person name="Yamashita S."/>
            <person name="Yamamoto K."/>
            <person name="Matsuzaki R."/>
            <person name="Suzuki S."/>
            <person name="Yamaguchi H."/>
            <person name="Hirooka S."/>
            <person name="Minakuchi Y."/>
            <person name="Miyagishima S."/>
            <person name="Kawachi M."/>
            <person name="Toyoda A."/>
            <person name="Nozaki H."/>
        </authorList>
    </citation>
    <scope>NUCLEOTIDE SEQUENCE [LARGE SCALE GENOMIC DNA]</scope>
    <source>
        <strain evidence="2 3">NIES-4017</strain>
    </source>
</reference>
<feature type="compositionally biased region" description="Low complexity" evidence="1">
    <location>
        <begin position="372"/>
        <end position="387"/>
    </location>
</feature>
<accession>A0AAD3DJG1</accession>
<feature type="region of interest" description="Disordered" evidence="1">
    <location>
        <begin position="362"/>
        <end position="387"/>
    </location>
</feature>
<comment type="caution">
    <text evidence="2">The sequence shown here is derived from an EMBL/GenBank/DDBJ whole genome shotgun (WGS) entry which is preliminary data.</text>
</comment>
<sequence>MYHPGAQAAFMLGHPFLGDLYSRGDAPHLPPQLAQLHHPAAAFLPTAAPPTNVMMMPQQSAPHQLLPYAPQGFPPLPPPSTMPLLPFLPHPNNTLFPQQQQQQQLQPPESTWLMPPLQQQAASQQPPVRQQELSPPPPPLPLPPQQQHQHQQLAPPSWPPPLLDPDTARTAGRGGVAPAVTEAAAPPLQPDPDPSLPLPGTDPPPPPLPGPEPSPFTTAALPPPPLPETAPPPLPTAQQQEEPTSLPPLPPTAAAPPPPALRPSLPPSAASPPTPAAAAAAALPACLVAELRALVEERDRDWRGPGGEQPVTLHPGLLRPLYLPYRRLAEAWEVVAFWRQQLGCGGELQPLRGLVLRLHRRAEEQKEEEEGATPSSSAAAATASGRR</sequence>
<feature type="compositionally biased region" description="Pro residues" evidence="1">
    <location>
        <begin position="134"/>
        <end position="144"/>
    </location>
</feature>
<feature type="compositionally biased region" description="Pro residues" evidence="1">
    <location>
        <begin position="187"/>
        <end position="214"/>
    </location>
</feature>
<feature type="non-terminal residue" evidence="2">
    <location>
        <position position="387"/>
    </location>
</feature>
<evidence type="ECO:0000256" key="1">
    <source>
        <dbReference type="SAM" id="MobiDB-lite"/>
    </source>
</evidence>
<protein>
    <submittedName>
        <fullName evidence="2">Uncharacterized protein</fullName>
    </submittedName>
</protein>
<dbReference type="EMBL" id="BMAR01000002">
    <property type="protein sequence ID" value="GFR41867.1"/>
    <property type="molecule type" value="Genomic_DNA"/>
</dbReference>
<gene>
    <name evidence="2" type="ORF">Agub_g2648</name>
</gene>
<feature type="compositionally biased region" description="Pro residues" evidence="1">
    <location>
        <begin position="74"/>
        <end position="89"/>
    </location>
</feature>
<evidence type="ECO:0000313" key="2">
    <source>
        <dbReference type="EMBL" id="GFR41867.1"/>
    </source>
</evidence>